<sequence>MRQAFSFGAEGGSSGSGGASGPDQQAEAAWEAASSLSAQATEMAEGGDLDGAKRVLRGQLPELVDKYGADDPSVGLIHNQLSLWDFFDGASEPAEAPSQQAAPASRTDYGEAVDQARAAHQVWAKQAGEDSPAAAFHGIRLGMALAADGRPEEAFPLLEQGLTVAVDNFNQHLSKLEQLQPLAEDGEAAAEGASAADDEAMAARAQQQHVSLVMLDNLGRALQEAKFYRALSFLGVSGREMDATWDDKGAGAAFFLQQEMSDAVTDMLRWVMPNHPTVQLVAQCEKVGLRRLHDDLQIHGQRLQDLVHEATSSKDG</sequence>
<accession>E1Z6F3</accession>
<evidence type="ECO:0000256" key="1">
    <source>
        <dbReference type="SAM" id="MobiDB-lite"/>
    </source>
</evidence>
<evidence type="ECO:0000313" key="2">
    <source>
        <dbReference type="EMBL" id="EFN58638.1"/>
    </source>
</evidence>
<dbReference type="RefSeq" id="XP_005850740.1">
    <property type="nucleotide sequence ID" value="XM_005850678.1"/>
</dbReference>
<evidence type="ECO:0000313" key="3">
    <source>
        <dbReference type="Proteomes" id="UP000008141"/>
    </source>
</evidence>
<reference evidence="2 3" key="1">
    <citation type="journal article" date="2010" name="Plant Cell">
        <title>The Chlorella variabilis NC64A genome reveals adaptation to photosymbiosis, coevolution with viruses, and cryptic sex.</title>
        <authorList>
            <person name="Blanc G."/>
            <person name="Duncan G."/>
            <person name="Agarkova I."/>
            <person name="Borodovsky M."/>
            <person name="Gurnon J."/>
            <person name="Kuo A."/>
            <person name="Lindquist E."/>
            <person name="Lucas S."/>
            <person name="Pangilinan J."/>
            <person name="Polle J."/>
            <person name="Salamov A."/>
            <person name="Terry A."/>
            <person name="Yamada T."/>
            <person name="Dunigan D.D."/>
            <person name="Grigoriev I.V."/>
            <person name="Claverie J.M."/>
            <person name="Van Etten J.L."/>
        </authorList>
    </citation>
    <scope>NUCLEOTIDE SEQUENCE [LARGE SCALE GENOMIC DNA]</scope>
    <source>
        <strain evidence="2 3">NC64A</strain>
    </source>
</reference>
<feature type="region of interest" description="Disordered" evidence="1">
    <location>
        <begin position="1"/>
        <end position="32"/>
    </location>
</feature>
<keyword evidence="3" id="KW-1185">Reference proteome</keyword>
<gene>
    <name evidence="2" type="ORF">CHLNCDRAFT_140880</name>
</gene>
<dbReference type="Proteomes" id="UP000008141">
    <property type="component" value="Unassembled WGS sequence"/>
</dbReference>
<dbReference type="EMBL" id="GL433837">
    <property type="protein sequence ID" value="EFN58638.1"/>
    <property type="molecule type" value="Genomic_DNA"/>
</dbReference>
<dbReference type="KEGG" id="cvr:CHLNCDRAFT_140880"/>
<protein>
    <submittedName>
        <fullName evidence="2">Uncharacterized protein</fullName>
    </submittedName>
</protein>
<name>E1Z6F3_CHLVA</name>
<dbReference type="GeneID" id="17358018"/>
<proteinExistence type="predicted"/>
<dbReference type="InterPro" id="IPR011990">
    <property type="entry name" value="TPR-like_helical_dom_sf"/>
</dbReference>
<dbReference type="AlphaFoldDB" id="E1Z6F3"/>
<dbReference type="InParanoid" id="E1Z6F3"/>
<dbReference type="Gene3D" id="1.25.40.10">
    <property type="entry name" value="Tetratricopeptide repeat domain"/>
    <property type="match status" value="1"/>
</dbReference>
<organism evidence="3">
    <name type="scientific">Chlorella variabilis</name>
    <name type="common">Green alga</name>
    <dbReference type="NCBI Taxonomy" id="554065"/>
    <lineage>
        <taxon>Eukaryota</taxon>
        <taxon>Viridiplantae</taxon>
        <taxon>Chlorophyta</taxon>
        <taxon>core chlorophytes</taxon>
        <taxon>Trebouxiophyceae</taxon>
        <taxon>Chlorellales</taxon>
        <taxon>Chlorellaceae</taxon>
        <taxon>Chlorella clade</taxon>
        <taxon>Chlorella</taxon>
    </lineage>
</organism>
<feature type="compositionally biased region" description="Gly residues" evidence="1">
    <location>
        <begin position="9"/>
        <end position="20"/>
    </location>
</feature>
<dbReference type="OrthoDB" id="15830at75966"/>